<feature type="binding site" evidence="6">
    <location>
        <position position="164"/>
    </location>
    <ligand>
        <name>substrate</name>
    </ligand>
</feature>
<feature type="domain" description="Glucose-6-phosphate dehydrogenase NAD-binding" evidence="7">
    <location>
        <begin position="6"/>
        <end position="173"/>
    </location>
</feature>
<dbReference type="SUPFAM" id="SSF55347">
    <property type="entry name" value="Glyceraldehyde-3-phosphate dehydrogenase-like, C-terminal domain"/>
    <property type="match status" value="1"/>
</dbReference>
<evidence type="ECO:0000313" key="9">
    <source>
        <dbReference type="EMBL" id="MFI2471791.1"/>
    </source>
</evidence>
<comment type="pathway">
    <text evidence="1 6">Carbohydrate degradation; pentose phosphate pathway; D-ribulose 5-phosphate from D-glucose 6-phosphate (oxidative stage): step 1/3.</text>
</comment>
<comment type="catalytic activity">
    <reaction evidence="6">
        <text>D-glucose 6-phosphate + NADP(+) = 6-phospho-D-glucono-1,5-lactone + NADPH + H(+)</text>
        <dbReference type="Rhea" id="RHEA:15841"/>
        <dbReference type="ChEBI" id="CHEBI:15378"/>
        <dbReference type="ChEBI" id="CHEBI:57783"/>
        <dbReference type="ChEBI" id="CHEBI:57955"/>
        <dbReference type="ChEBI" id="CHEBI:58349"/>
        <dbReference type="ChEBI" id="CHEBI:61548"/>
        <dbReference type="EC" id="1.1.1.49"/>
    </reaction>
</comment>
<dbReference type="HAMAP" id="MF_00966">
    <property type="entry name" value="G6PD"/>
    <property type="match status" value="1"/>
</dbReference>
<evidence type="ECO:0000256" key="4">
    <source>
        <dbReference type="ARBA" id="ARBA00023002"/>
    </source>
</evidence>
<dbReference type="EMBL" id="JBIRYO010000001">
    <property type="protein sequence ID" value="MFI2471791.1"/>
    <property type="molecule type" value="Genomic_DNA"/>
</dbReference>
<keyword evidence="4 6" id="KW-0560">Oxidoreductase</keyword>
<evidence type="ECO:0000256" key="2">
    <source>
        <dbReference type="ARBA" id="ARBA00022526"/>
    </source>
</evidence>
<evidence type="ECO:0000256" key="5">
    <source>
        <dbReference type="ARBA" id="ARBA00023277"/>
    </source>
</evidence>
<evidence type="ECO:0000313" key="10">
    <source>
        <dbReference type="Proteomes" id="UP001611415"/>
    </source>
</evidence>
<dbReference type="Pfam" id="PF00479">
    <property type="entry name" value="G6PD_N"/>
    <property type="match status" value="1"/>
</dbReference>
<dbReference type="InterPro" id="IPR036291">
    <property type="entry name" value="NAD(P)-bd_dom_sf"/>
</dbReference>
<feature type="binding site" evidence="6">
    <location>
        <position position="326"/>
    </location>
    <ligand>
        <name>substrate</name>
    </ligand>
</feature>
<comment type="caution">
    <text evidence="9">The sequence shown here is derived from an EMBL/GenBank/DDBJ whole genome shotgun (WGS) entry which is preliminary data.</text>
</comment>
<feature type="domain" description="Glucose-6-phosphate dehydrogenase C-terminal" evidence="8">
    <location>
        <begin position="178"/>
        <end position="451"/>
    </location>
</feature>
<comment type="similarity">
    <text evidence="6">Belongs to the glucose-6-phosphate dehydrogenase family.</text>
</comment>
<dbReference type="NCBIfam" id="NF009492">
    <property type="entry name" value="PRK12853.1-3"/>
    <property type="match status" value="1"/>
</dbReference>
<dbReference type="InterPro" id="IPR001282">
    <property type="entry name" value="G6P_DH"/>
</dbReference>
<reference evidence="9 10" key="1">
    <citation type="submission" date="2024-10" db="EMBL/GenBank/DDBJ databases">
        <title>The Natural Products Discovery Center: Release of the First 8490 Sequenced Strains for Exploring Actinobacteria Biosynthetic Diversity.</title>
        <authorList>
            <person name="Kalkreuter E."/>
            <person name="Kautsar S.A."/>
            <person name="Yang D."/>
            <person name="Bader C.D."/>
            <person name="Teijaro C.N."/>
            <person name="Fluegel L."/>
            <person name="Davis C.M."/>
            <person name="Simpson J.R."/>
            <person name="Lauterbach L."/>
            <person name="Steele A.D."/>
            <person name="Gui C."/>
            <person name="Meng S."/>
            <person name="Li G."/>
            <person name="Viehrig K."/>
            <person name="Ye F."/>
            <person name="Su P."/>
            <person name="Kiefer A.F."/>
            <person name="Nichols A."/>
            <person name="Cepeda A.J."/>
            <person name="Yan W."/>
            <person name="Fan B."/>
            <person name="Jiang Y."/>
            <person name="Adhikari A."/>
            <person name="Zheng C.-J."/>
            <person name="Schuster L."/>
            <person name="Cowan T.M."/>
            <person name="Smanski M.J."/>
            <person name="Chevrette M.G."/>
            <person name="De Carvalho L.P.S."/>
            <person name="Shen B."/>
        </authorList>
    </citation>
    <scope>NUCLEOTIDE SEQUENCE [LARGE SCALE GENOMIC DNA]</scope>
    <source>
        <strain evidence="9 10">NPDC019275</strain>
    </source>
</reference>
<dbReference type="GO" id="GO:0004345">
    <property type="term" value="F:glucose-6-phosphate dehydrogenase activity"/>
    <property type="evidence" value="ECO:0007669"/>
    <property type="project" value="UniProtKB-EC"/>
</dbReference>
<organism evidence="9 10">
    <name type="scientific">Nocardia xishanensis</name>
    <dbReference type="NCBI Taxonomy" id="238964"/>
    <lineage>
        <taxon>Bacteria</taxon>
        <taxon>Bacillati</taxon>
        <taxon>Actinomycetota</taxon>
        <taxon>Actinomycetes</taxon>
        <taxon>Mycobacteriales</taxon>
        <taxon>Nocardiaceae</taxon>
        <taxon>Nocardia</taxon>
    </lineage>
</organism>
<evidence type="ECO:0000259" key="8">
    <source>
        <dbReference type="Pfam" id="PF02781"/>
    </source>
</evidence>
<evidence type="ECO:0000256" key="3">
    <source>
        <dbReference type="ARBA" id="ARBA00022857"/>
    </source>
</evidence>
<dbReference type="EC" id="1.1.1.49" evidence="6"/>
<keyword evidence="2 6" id="KW-0313">Glucose metabolism</keyword>
<evidence type="ECO:0000256" key="6">
    <source>
        <dbReference type="HAMAP-Rule" id="MF_00966"/>
    </source>
</evidence>
<dbReference type="InterPro" id="IPR022675">
    <property type="entry name" value="G6P_DH_C"/>
</dbReference>
<name>A0ABW7WRH3_9NOCA</name>
<dbReference type="PIRSF" id="PIRSF000110">
    <property type="entry name" value="G6PD"/>
    <property type="match status" value="1"/>
</dbReference>
<dbReference type="Gene3D" id="3.30.360.10">
    <property type="entry name" value="Dihydrodipicolinate Reductase, domain 2"/>
    <property type="match status" value="1"/>
</dbReference>
<dbReference type="Proteomes" id="UP001611415">
    <property type="component" value="Unassembled WGS sequence"/>
</dbReference>
<sequence>MIQRLVIFGGTGDLTGRYLLPGLAALHESGRLDPSFRLVCADLKDWDDEQFRAWADAQLDQHASNTPADSRRAITAAARYRRADIQNPLEVAEAIAGDGPVAVYLALAPALFPAAIQTLHSAHLPEGSRLVLEKPFGEDLTSAETLNHLLADLVPEQAVFRVDHFLAMTTVQNLLGSRLANRVLESLWNSAHIAKVEIIWDETLTVEDRAGYYDNVGALEDMVQNHLLQLLCLVAMEPPITLSERDLRDRKVDVLRSIRTLTDDDIPRRTRRARYSAGAIGDRQVPSYADERGVDPQRRTETFAEIELALDNWRWSGTAFVLRTGKALGADRKEVAIHFRPVPHMPFGDAGSTSPNVLRFTLDPEGLTLALTVVGSTVGTLVPLTMTAPIHPPELPAYGRLLLDVLTGNPALSIRGDEAEQAWRVVTPIISAWSRDLVPLDHYPAGSLVPSGVGNSR</sequence>
<feature type="binding site" evidence="6">
    <location>
        <position position="202"/>
    </location>
    <ligand>
        <name>substrate</name>
    </ligand>
</feature>
<dbReference type="RefSeq" id="WP_397090293.1">
    <property type="nucleotide sequence ID" value="NZ_JBIRYO010000001.1"/>
</dbReference>
<dbReference type="PANTHER" id="PTHR23429">
    <property type="entry name" value="GLUCOSE-6-PHOSPHATE 1-DEHYDROGENASE G6PD"/>
    <property type="match status" value="1"/>
</dbReference>
<dbReference type="PANTHER" id="PTHR23429:SF0">
    <property type="entry name" value="GLUCOSE-6-PHOSPHATE 1-DEHYDROGENASE"/>
    <property type="match status" value="1"/>
</dbReference>
<dbReference type="InterPro" id="IPR022674">
    <property type="entry name" value="G6P_DH_NAD-bd"/>
</dbReference>
<feature type="binding site" evidence="6">
    <location>
        <begin position="84"/>
        <end position="85"/>
    </location>
    <ligand>
        <name>NADP(+)</name>
        <dbReference type="ChEBI" id="CHEBI:58349"/>
    </ligand>
</feature>
<dbReference type="Pfam" id="PF02781">
    <property type="entry name" value="G6PD_C"/>
    <property type="match status" value="1"/>
</dbReference>
<dbReference type="PRINTS" id="PR00079">
    <property type="entry name" value="G6PDHDRGNASE"/>
</dbReference>
<evidence type="ECO:0000259" key="7">
    <source>
        <dbReference type="Pfam" id="PF00479"/>
    </source>
</evidence>
<dbReference type="Gene3D" id="3.40.50.720">
    <property type="entry name" value="NAD(P)-binding Rossmann-like Domain"/>
    <property type="match status" value="1"/>
</dbReference>
<keyword evidence="3 6" id="KW-0521">NADP</keyword>
<keyword evidence="5 6" id="KW-0119">Carbohydrate metabolism</keyword>
<dbReference type="SUPFAM" id="SSF51735">
    <property type="entry name" value="NAD(P)-binding Rossmann-fold domains"/>
    <property type="match status" value="1"/>
</dbReference>
<accession>A0ABW7WRH3</accession>
<gene>
    <name evidence="6" type="primary">zwf</name>
    <name evidence="9" type="ORF">ACH49W_00290</name>
</gene>
<keyword evidence="10" id="KW-1185">Reference proteome</keyword>
<evidence type="ECO:0000256" key="1">
    <source>
        <dbReference type="ARBA" id="ARBA00004937"/>
    </source>
</evidence>
<feature type="active site" description="Proton acceptor" evidence="6">
    <location>
        <position position="226"/>
    </location>
</feature>
<proteinExistence type="inferred from homology"/>
<protein>
    <recommendedName>
        <fullName evidence="6">Glucose-6-phosphate 1-dehydrogenase</fullName>
        <shortName evidence="6">G6PD</shortName>
        <ecNumber evidence="6">1.1.1.49</ecNumber>
    </recommendedName>
</protein>
<feature type="binding site" evidence="6">
    <location>
        <position position="134"/>
    </location>
    <ligand>
        <name>NADP(+)</name>
        <dbReference type="ChEBI" id="CHEBI:58349"/>
    </ligand>
</feature>
<comment type="caution">
    <text evidence="6">Lacks conserved residue(s) required for the propagation of feature annotation.</text>
</comment>
<comment type="function">
    <text evidence="6">Catalyzes the oxidation of glucose 6-phosphate to 6-phosphogluconolactone.</text>
</comment>
<feature type="binding site" evidence="6">
    <location>
        <position position="221"/>
    </location>
    <ligand>
        <name>substrate</name>
    </ligand>
</feature>